<sequence length="311" mass="35709">MRKPRHFKLIIVLAVLVALMGIVYFRYTHSFSYQYTAARQADANKDYDKAIVHYRRALGSDPEDIKTLCALGEDYLKTKHPASAEIYLLRAVKLDGKYEKSFELLLKLYESEGDYNRMENIYKYAKSDSVKKIFKDYLIKPPEFSVKGGKFSDDVSLTLSLPKDADEDYQIFYTTDGKAPNGVHGHLYDGSVIFLTQGKTKVRAVCRNKNGKFGEVSAETFNIKYIKPEEPKVTPNGGTFKKKTKVKITAGEDCTIYYSWTNKNPDKKSKKYTKKITVPKGYHVLSVVAYDKHELKSKTYHMGFMYYPESE</sequence>
<feature type="domain" description="GH29D-like beta-sandwich" evidence="2">
    <location>
        <begin position="235"/>
        <end position="299"/>
    </location>
</feature>
<gene>
    <name evidence="3" type="ORF">FRC54_01675</name>
</gene>
<feature type="domain" description="GH29D-like beta-sandwich" evidence="2">
    <location>
        <begin position="147"/>
        <end position="216"/>
    </location>
</feature>
<keyword evidence="1" id="KW-1133">Transmembrane helix</keyword>
<protein>
    <recommendedName>
        <fullName evidence="2">GH29D-like beta-sandwich domain-containing protein</fullName>
    </recommendedName>
</protein>
<proteinExistence type="predicted"/>
<keyword evidence="4" id="KW-1185">Reference proteome</keyword>
<dbReference type="InterPro" id="IPR011990">
    <property type="entry name" value="TPR-like_helical_dom_sf"/>
</dbReference>
<feature type="transmembrane region" description="Helical" evidence="1">
    <location>
        <begin position="7"/>
        <end position="27"/>
    </location>
</feature>
<dbReference type="Pfam" id="PF13290">
    <property type="entry name" value="CHB_HEX_C_1"/>
    <property type="match status" value="2"/>
</dbReference>
<accession>A0A6N7IY49</accession>
<comment type="caution">
    <text evidence="3">The sequence shown here is derived from an EMBL/GenBank/DDBJ whole genome shotgun (WGS) entry which is preliminary data.</text>
</comment>
<reference evidence="3" key="1">
    <citation type="journal article" date="2020" name="Appl. Environ. Microbiol.">
        <title>Medium-Chain Fatty Acid Synthesis by 'Candidatus Weimeria bifida' gen. nov., sp. nov., and 'Candidatus Pseudoramibacter fermentans' sp. nov.</title>
        <authorList>
            <person name="Scarborough M.J."/>
            <person name="Myers K.S."/>
            <person name="Donohue T.J."/>
            <person name="Noguera D.R."/>
        </authorList>
    </citation>
    <scope>NUCLEOTIDE SEQUENCE</scope>
    <source>
        <strain evidence="3">LCO1.1</strain>
    </source>
</reference>
<dbReference type="EMBL" id="VOGC01000002">
    <property type="protein sequence ID" value="MQN00692.1"/>
    <property type="molecule type" value="Genomic_DNA"/>
</dbReference>
<keyword evidence="1" id="KW-0812">Transmembrane</keyword>
<dbReference type="Gene3D" id="1.25.40.10">
    <property type="entry name" value="Tetratricopeptide repeat domain"/>
    <property type="match status" value="1"/>
</dbReference>
<evidence type="ECO:0000313" key="3">
    <source>
        <dbReference type="EMBL" id="MQN00692.1"/>
    </source>
</evidence>
<organism evidence="3 4">
    <name type="scientific">Candidatus Weimeria bifida</name>
    <dbReference type="NCBI Taxonomy" id="2599074"/>
    <lineage>
        <taxon>Bacteria</taxon>
        <taxon>Bacillati</taxon>
        <taxon>Bacillota</taxon>
        <taxon>Clostridia</taxon>
        <taxon>Lachnospirales</taxon>
        <taxon>Lachnospiraceae</taxon>
        <taxon>Candidatus Weimeria</taxon>
    </lineage>
</organism>
<dbReference type="SMART" id="SM00028">
    <property type="entry name" value="TPR"/>
    <property type="match status" value="2"/>
</dbReference>
<dbReference type="AlphaFoldDB" id="A0A6N7IY49"/>
<evidence type="ECO:0000256" key="1">
    <source>
        <dbReference type="SAM" id="Phobius"/>
    </source>
</evidence>
<dbReference type="InterPro" id="IPR019734">
    <property type="entry name" value="TPR_rpt"/>
</dbReference>
<keyword evidence="1" id="KW-0472">Membrane</keyword>
<name>A0A6N7IY49_9FIRM</name>
<dbReference type="Proteomes" id="UP000460257">
    <property type="component" value="Unassembled WGS sequence"/>
</dbReference>
<dbReference type="SUPFAM" id="SSF48452">
    <property type="entry name" value="TPR-like"/>
    <property type="match status" value="1"/>
</dbReference>
<evidence type="ECO:0000313" key="4">
    <source>
        <dbReference type="Proteomes" id="UP000460257"/>
    </source>
</evidence>
<dbReference type="InterPro" id="IPR059177">
    <property type="entry name" value="GH29D-like_dom"/>
</dbReference>
<evidence type="ECO:0000259" key="2">
    <source>
        <dbReference type="Pfam" id="PF13290"/>
    </source>
</evidence>